<dbReference type="InterPro" id="IPR043128">
    <property type="entry name" value="Rev_trsase/Diguanyl_cyclase"/>
</dbReference>
<evidence type="ECO:0000313" key="4">
    <source>
        <dbReference type="Proteomes" id="UP000735302"/>
    </source>
</evidence>
<dbReference type="Gene3D" id="3.10.10.10">
    <property type="entry name" value="HIV Type 1 Reverse Transcriptase, subunit A, domain 1"/>
    <property type="match status" value="1"/>
</dbReference>
<dbReference type="Pfam" id="PF17921">
    <property type="entry name" value="Integrase_H2C2"/>
    <property type="match status" value="1"/>
</dbReference>
<keyword evidence="1" id="KW-0511">Multifunctional enzyme</keyword>
<sequence>MEKSGIIEKTEEPTDWCAPIVPVPKPNGQVRICVDYKRLNRQIKRPNHMIPILEDIAPKMVGAKFFSTLDAAGGFHQIALDEKSSYLTTFITPYGRYRYKRLSMGISLGPEALQNKMEEILKGLEGCEPLSDDTVVHGKTEREHDKRLYAAMNRIEEACLRLNKEICVLKRREVKYFGQIINDKDMRPDEGRVEAILNMKEPRNVSELKTVLGMMNYLSKFVPHMSTILQPISRLLKKDTTYFWGPYQQKTFDTVKQKIANATVLAFYDVNRPTVASADACGYGLGATLLQDDGKKIQPIAFASRTLTESEVKYAQIEKECLASVWACEKFAKYLEGLPSFRLETDHKPLVPIMMTKDLVKTPLRCQRLLMRMMRFDAEVVHKPGKELTIADTLPRFPLNTIEEPTTVQAVESYTEPFENYISITPDRLNKIKAATVHDTTLQKVITYTLNGWPDKTSENLSKFRQVAGKLSVRDGLLIMEQRVVIPESERAQVLGKLHKSHQGINKCRKFAQETVWWPGLSTEKSDQQLQDMPRV</sequence>
<dbReference type="CDD" id="cd09274">
    <property type="entry name" value="RNase_HI_RT_Ty3"/>
    <property type="match status" value="1"/>
</dbReference>
<dbReference type="InterPro" id="IPR041588">
    <property type="entry name" value="Integrase_H2C2"/>
</dbReference>
<dbReference type="InterPro" id="IPR050951">
    <property type="entry name" value="Retrovirus_Pol_polyprotein"/>
</dbReference>
<keyword evidence="4" id="KW-1185">Reference proteome</keyword>
<reference evidence="3 4" key="1">
    <citation type="journal article" date="2021" name="Elife">
        <title>Chloroplast acquisition without the gene transfer in kleptoplastic sea slugs, Plakobranchus ocellatus.</title>
        <authorList>
            <person name="Maeda T."/>
            <person name="Takahashi S."/>
            <person name="Yoshida T."/>
            <person name="Shimamura S."/>
            <person name="Takaki Y."/>
            <person name="Nagai Y."/>
            <person name="Toyoda A."/>
            <person name="Suzuki Y."/>
            <person name="Arimoto A."/>
            <person name="Ishii H."/>
            <person name="Satoh N."/>
            <person name="Nishiyama T."/>
            <person name="Hasebe M."/>
            <person name="Maruyama T."/>
            <person name="Minagawa J."/>
            <person name="Obokata J."/>
            <person name="Shigenobu S."/>
        </authorList>
    </citation>
    <scope>NUCLEOTIDE SEQUENCE [LARGE SCALE GENOMIC DNA]</scope>
</reference>
<protein>
    <submittedName>
        <fullName evidence="3">Pol polyprotein</fullName>
    </submittedName>
</protein>
<dbReference type="Gene3D" id="1.10.340.70">
    <property type="match status" value="1"/>
</dbReference>
<dbReference type="Proteomes" id="UP000735302">
    <property type="component" value="Unassembled WGS sequence"/>
</dbReference>
<comment type="caution">
    <text evidence="3">The sequence shown here is derived from an EMBL/GenBank/DDBJ whole genome shotgun (WGS) entry which is preliminary data.</text>
</comment>
<evidence type="ECO:0000259" key="2">
    <source>
        <dbReference type="PROSITE" id="PS50878"/>
    </source>
</evidence>
<dbReference type="InterPro" id="IPR000477">
    <property type="entry name" value="RT_dom"/>
</dbReference>
<evidence type="ECO:0000256" key="1">
    <source>
        <dbReference type="ARBA" id="ARBA00023268"/>
    </source>
</evidence>
<dbReference type="FunFam" id="3.30.70.270:FF:000026">
    <property type="entry name" value="Transposon Ty3-G Gag-Pol polyprotein"/>
    <property type="match status" value="1"/>
</dbReference>
<dbReference type="PANTHER" id="PTHR37984:SF5">
    <property type="entry name" value="PROTEIN NYNRIN-LIKE"/>
    <property type="match status" value="1"/>
</dbReference>
<dbReference type="PANTHER" id="PTHR37984">
    <property type="entry name" value="PROTEIN CBG26694"/>
    <property type="match status" value="1"/>
</dbReference>
<gene>
    <name evidence="3" type="ORF">PoB_006151200</name>
</gene>
<feature type="domain" description="Reverse transcriptase" evidence="2">
    <location>
        <begin position="4"/>
        <end position="181"/>
    </location>
</feature>
<dbReference type="Gene3D" id="3.30.70.270">
    <property type="match status" value="2"/>
</dbReference>
<dbReference type="FunFam" id="3.10.20.370:FF:000001">
    <property type="entry name" value="Retrovirus-related Pol polyprotein from transposon 17.6-like protein"/>
    <property type="match status" value="1"/>
</dbReference>
<dbReference type="InterPro" id="IPR043502">
    <property type="entry name" value="DNA/RNA_pol_sf"/>
</dbReference>
<dbReference type="SUPFAM" id="SSF56672">
    <property type="entry name" value="DNA/RNA polymerases"/>
    <property type="match status" value="1"/>
</dbReference>
<dbReference type="PROSITE" id="PS50878">
    <property type="entry name" value="RT_POL"/>
    <property type="match status" value="1"/>
</dbReference>
<name>A0AAV4CSY0_9GAST</name>
<proteinExistence type="predicted"/>
<dbReference type="GO" id="GO:0003824">
    <property type="term" value="F:catalytic activity"/>
    <property type="evidence" value="ECO:0007669"/>
    <property type="project" value="UniProtKB-KW"/>
</dbReference>
<evidence type="ECO:0000313" key="3">
    <source>
        <dbReference type="EMBL" id="GFO35007.1"/>
    </source>
</evidence>
<dbReference type="InterPro" id="IPR041577">
    <property type="entry name" value="RT_RNaseH_2"/>
</dbReference>
<organism evidence="3 4">
    <name type="scientific">Plakobranchus ocellatus</name>
    <dbReference type="NCBI Taxonomy" id="259542"/>
    <lineage>
        <taxon>Eukaryota</taxon>
        <taxon>Metazoa</taxon>
        <taxon>Spiralia</taxon>
        <taxon>Lophotrochozoa</taxon>
        <taxon>Mollusca</taxon>
        <taxon>Gastropoda</taxon>
        <taxon>Heterobranchia</taxon>
        <taxon>Euthyneura</taxon>
        <taxon>Panpulmonata</taxon>
        <taxon>Sacoglossa</taxon>
        <taxon>Placobranchoidea</taxon>
        <taxon>Plakobranchidae</taxon>
        <taxon>Plakobranchus</taxon>
    </lineage>
</organism>
<dbReference type="AlphaFoldDB" id="A0AAV4CSY0"/>
<dbReference type="Pfam" id="PF00078">
    <property type="entry name" value="RVT_1"/>
    <property type="match status" value="1"/>
</dbReference>
<accession>A0AAV4CSY0</accession>
<dbReference type="EMBL" id="BLXT01006951">
    <property type="protein sequence ID" value="GFO35007.1"/>
    <property type="molecule type" value="Genomic_DNA"/>
</dbReference>
<dbReference type="CDD" id="cd01647">
    <property type="entry name" value="RT_LTR"/>
    <property type="match status" value="1"/>
</dbReference>
<dbReference type="Pfam" id="PF17919">
    <property type="entry name" value="RT_RNaseH_2"/>
    <property type="match status" value="1"/>
</dbReference>